<comment type="caution">
    <text evidence="2">The sequence shown here is derived from an EMBL/GenBank/DDBJ whole genome shotgun (WGS) entry which is preliminary data.</text>
</comment>
<keyword evidence="1" id="KW-0472">Membrane</keyword>
<feature type="transmembrane region" description="Helical" evidence="1">
    <location>
        <begin position="102"/>
        <end position="126"/>
    </location>
</feature>
<keyword evidence="1" id="KW-1133">Transmembrane helix</keyword>
<dbReference type="RefSeq" id="WP_109732082.1">
    <property type="nucleotide sequence ID" value="NZ_BAAACK010000009.1"/>
</dbReference>
<feature type="transmembrane region" description="Helical" evidence="1">
    <location>
        <begin position="160"/>
        <end position="183"/>
    </location>
</feature>
<keyword evidence="1" id="KW-0812">Transmembrane</keyword>
<dbReference type="OrthoDB" id="1999888at2"/>
<dbReference type="EMBL" id="QGDL01000009">
    <property type="protein sequence ID" value="PWJ28282.1"/>
    <property type="molecule type" value="Genomic_DNA"/>
</dbReference>
<evidence type="ECO:0000256" key="1">
    <source>
        <dbReference type="SAM" id="Phobius"/>
    </source>
</evidence>
<feature type="transmembrane region" description="Helical" evidence="1">
    <location>
        <begin position="132"/>
        <end position="153"/>
    </location>
</feature>
<feature type="transmembrane region" description="Helical" evidence="1">
    <location>
        <begin position="17"/>
        <end position="38"/>
    </location>
</feature>
<keyword evidence="3" id="KW-1185">Reference proteome</keyword>
<reference evidence="2 3" key="1">
    <citation type="submission" date="2018-05" db="EMBL/GenBank/DDBJ databases">
        <title>The Hungate 1000. A catalogue of reference genomes from the rumen microbiome.</title>
        <authorList>
            <person name="Kelly W."/>
        </authorList>
    </citation>
    <scope>NUCLEOTIDE SEQUENCE [LARGE SCALE GENOMIC DNA]</scope>
    <source>
        <strain evidence="2 3">NLAE-zl-C242</strain>
    </source>
</reference>
<feature type="transmembrane region" description="Helical" evidence="1">
    <location>
        <begin position="226"/>
        <end position="246"/>
    </location>
</feature>
<proteinExistence type="predicted"/>
<protein>
    <submittedName>
        <fullName evidence="2">Uncharacterized protein</fullName>
    </submittedName>
</protein>
<gene>
    <name evidence="2" type="ORF">A8806_109162</name>
</gene>
<evidence type="ECO:0000313" key="2">
    <source>
        <dbReference type="EMBL" id="PWJ28282.1"/>
    </source>
</evidence>
<sequence>MGIMKNALRERIRRKDIYVVIMIGILIVMMCMSGAATLSINGVSVTEFQMVMPLVMNVISVLGGGIAIALSLRTIPNEYERKTSHLVWIRGVSQWKYHGQLALANIVSSVGALFILYAGVMIFAAVRGETGVLAKGVPAFLIFSVSTAAVSLFTSAVSLVLPSMAAGVLCAAFMLAGTMHPILETVSGIVSGVSRQLVRAILFIVPDLYAAESQAANLLSGKTVQIHSILGGLLVLYVCGLLLFVLRRKEA</sequence>
<dbReference type="Proteomes" id="UP000245845">
    <property type="component" value="Unassembled WGS sequence"/>
</dbReference>
<feature type="transmembrane region" description="Helical" evidence="1">
    <location>
        <begin position="50"/>
        <end position="72"/>
    </location>
</feature>
<organism evidence="2 3">
    <name type="scientific">Faecalicatena orotica</name>
    <dbReference type="NCBI Taxonomy" id="1544"/>
    <lineage>
        <taxon>Bacteria</taxon>
        <taxon>Bacillati</taxon>
        <taxon>Bacillota</taxon>
        <taxon>Clostridia</taxon>
        <taxon>Lachnospirales</taxon>
        <taxon>Lachnospiraceae</taxon>
        <taxon>Faecalicatena</taxon>
    </lineage>
</organism>
<evidence type="ECO:0000313" key="3">
    <source>
        <dbReference type="Proteomes" id="UP000245845"/>
    </source>
</evidence>
<name>A0A2Y9BK34_9FIRM</name>
<dbReference type="AlphaFoldDB" id="A0A2Y9BK34"/>
<accession>A0A2Y9BK34</accession>